<dbReference type="InterPro" id="IPR045865">
    <property type="entry name" value="ACT-like_dom_sf"/>
</dbReference>
<dbReference type="InterPro" id="IPR002912">
    <property type="entry name" value="ACT_dom"/>
</dbReference>
<dbReference type="Proteomes" id="UP000295443">
    <property type="component" value="Unassembled WGS sequence"/>
</dbReference>
<dbReference type="SUPFAM" id="SSF55021">
    <property type="entry name" value="ACT-like"/>
    <property type="match status" value="2"/>
</dbReference>
<dbReference type="OrthoDB" id="9790662at2"/>
<feature type="domain" description="ACT" evidence="1">
    <location>
        <begin position="5"/>
        <end position="81"/>
    </location>
</feature>
<evidence type="ECO:0000313" key="3">
    <source>
        <dbReference type="Proteomes" id="UP000295443"/>
    </source>
</evidence>
<proteinExistence type="predicted"/>
<comment type="caution">
    <text evidence="2">The sequence shown here is derived from an EMBL/GenBank/DDBJ whole genome shotgun (WGS) entry which is preliminary data.</text>
</comment>
<dbReference type="PROSITE" id="PS51671">
    <property type="entry name" value="ACT"/>
    <property type="match status" value="1"/>
</dbReference>
<reference evidence="2 3" key="1">
    <citation type="submission" date="2019-03" db="EMBL/GenBank/DDBJ databases">
        <title>Genome sequence of Thiobacillaceae bacterium LSR1, a sulfur-oxidizing bacterium isolated from freshwater sediment.</title>
        <authorList>
            <person name="Li S."/>
        </authorList>
    </citation>
    <scope>NUCLEOTIDE SEQUENCE [LARGE SCALE GENOMIC DNA]</scope>
    <source>
        <strain evidence="2 3">LSR1</strain>
    </source>
</reference>
<protein>
    <submittedName>
        <fullName evidence="2">ACT domain-containing protein</fullName>
    </submittedName>
</protein>
<name>A0A4R1BNH3_9PROT</name>
<gene>
    <name evidence="2" type="ORF">EZJ19_01665</name>
</gene>
<accession>A0A4R1BNH3</accession>
<sequence length="141" mass="15521">MKLPQLSVFLENRPGSLAEPLRLLADARINLVSISLADTEQFGILRLVLKDWQAAKNVLERDGWVVNVSDVVAVDVPDEPGGLVGMLDLLAAEGVNIEYMYAFCLRRNGRAVLIFRFEDPDAAIATLARVKLAVVADNELF</sequence>
<keyword evidence="3" id="KW-1185">Reference proteome</keyword>
<dbReference type="InterPro" id="IPR045739">
    <property type="entry name" value="ACT_dom_pair"/>
</dbReference>
<evidence type="ECO:0000259" key="1">
    <source>
        <dbReference type="PROSITE" id="PS51671"/>
    </source>
</evidence>
<dbReference type="PANTHER" id="PTHR40099:SF1">
    <property type="entry name" value="ACETOLACTATE SYNTHASE, SMALL SUBUNIT"/>
    <property type="match status" value="1"/>
</dbReference>
<dbReference type="AlphaFoldDB" id="A0A4R1BNH3"/>
<dbReference type="Pfam" id="PF19571">
    <property type="entry name" value="ACT_8"/>
    <property type="match status" value="1"/>
</dbReference>
<organism evidence="2 3">
    <name type="scientific">Parasulfuritortus cantonensis</name>
    <dbReference type="NCBI Taxonomy" id="2528202"/>
    <lineage>
        <taxon>Bacteria</taxon>
        <taxon>Pseudomonadati</taxon>
        <taxon>Pseudomonadota</taxon>
        <taxon>Betaproteobacteria</taxon>
        <taxon>Nitrosomonadales</taxon>
        <taxon>Thiobacillaceae</taxon>
        <taxon>Parasulfuritortus</taxon>
    </lineage>
</organism>
<evidence type="ECO:0000313" key="2">
    <source>
        <dbReference type="EMBL" id="TCJ18938.1"/>
    </source>
</evidence>
<dbReference type="EMBL" id="SJZB01000008">
    <property type="protein sequence ID" value="TCJ18938.1"/>
    <property type="molecule type" value="Genomic_DNA"/>
</dbReference>
<dbReference type="RefSeq" id="WP_131444566.1">
    <property type="nucleotide sequence ID" value="NZ_SJZB01000008.1"/>
</dbReference>
<dbReference type="PANTHER" id="PTHR40099">
    <property type="entry name" value="ACETOLACTATE SYNTHASE, SMALL SUBUNIT"/>
    <property type="match status" value="1"/>
</dbReference>
<dbReference type="CDD" id="cd04882">
    <property type="entry name" value="ACT_Bt0572_2"/>
    <property type="match status" value="1"/>
</dbReference>
<dbReference type="Gene3D" id="3.30.2130.10">
    <property type="entry name" value="VC0802-like"/>
    <property type="match status" value="1"/>
</dbReference>